<dbReference type="Proteomes" id="UP001291623">
    <property type="component" value="Unassembled WGS sequence"/>
</dbReference>
<evidence type="ECO:0000313" key="2">
    <source>
        <dbReference type="EMBL" id="KAK4363067.1"/>
    </source>
</evidence>
<dbReference type="InterPro" id="IPR002182">
    <property type="entry name" value="NB-ARC"/>
</dbReference>
<feature type="domain" description="NB-ARC" evidence="1">
    <location>
        <begin position="4"/>
        <end position="72"/>
    </location>
</feature>
<reference evidence="2" key="1">
    <citation type="submission" date="2023-12" db="EMBL/GenBank/DDBJ databases">
        <title>Genome assembly of Anisodus tanguticus.</title>
        <authorList>
            <person name="Wang Y.-J."/>
        </authorList>
    </citation>
    <scope>NUCLEOTIDE SEQUENCE</scope>
    <source>
        <strain evidence="2">KB-2021</strain>
        <tissue evidence="2">Leaf</tissue>
    </source>
</reference>
<dbReference type="Gene3D" id="3.40.50.300">
    <property type="entry name" value="P-loop containing nucleotide triphosphate hydrolases"/>
    <property type="match status" value="1"/>
</dbReference>
<proteinExistence type="predicted"/>
<evidence type="ECO:0000259" key="1">
    <source>
        <dbReference type="Pfam" id="PF00931"/>
    </source>
</evidence>
<keyword evidence="3" id="KW-1185">Reference proteome</keyword>
<protein>
    <recommendedName>
        <fullName evidence="1">NB-ARC domain-containing protein</fullName>
    </recommendedName>
</protein>
<dbReference type="AlphaFoldDB" id="A0AAE1VBZ6"/>
<dbReference type="InterPro" id="IPR027417">
    <property type="entry name" value="P-loop_NTPase"/>
</dbReference>
<organism evidence="2 3">
    <name type="scientific">Anisodus tanguticus</name>
    <dbReference type="NCBI Taxonomy" id="243964"/>
    <lineage>
        <taxon>Eukaryota</taxon>
        <taxon>Viridiplantae</taxon>
        <taxon>Streptophyta</taxon>
        <taxon>Embryophyta</taxon>
        <taxon>Tracheophyta</taxon>
        <taxon>Spermatophyta</taxon>
        <taxon>Magnoliopsida</taxon>
        <taxon>eudicotyledons</taxon>
        <taxon>Gunneridae</taxon>
        <taxon>Pentapetalae</taxon>
        <taxon>asterids</taxon>
        <taxon>lamiids</taxon>
        <taxon>Solanales</taxon>
        <taxon>Solanaceae</taxon>
        <taxon>Solanoideae</taxon>
        <taxon>Hyoscyameae</taxon>
        <taxon>Anisodus</taxon>
    </lineage>
</organism>
<dbReference type="SUPFAM" id="SSF52540">
    <property type="entry name" value="P-loop containing nucleoside triphosphate hydrolases"/>
    <property type="match status" value="1"/>
</dbReference>
<dbReference type="EMBL" id="JAVYJV010000009">
    <property type="protein sequence ID" value="KAK4363067.1"/>
    <property type="molecule type" value="Genomic_DNA"/>
</dbReference>
<comment type="caution">
    <text evidence="2">The sequence shown here is derived from an EMBL/GenBank/DDBJ whole genome shotgun (WGS) entry which is preliminary data.</text>
</comment>
<name>A0AAE1VBZ6_9SOLA</name>
<evidence type="ECO:0000313" key="3">
    <source>
        <dbReference type="Proteomes" id="UP001291623"/>
    </source>
</evidence>
<sequence>MGSVLDDIWDVKAWEQLRLSCPHDENGSRIVLTTRDEEVARQFKHHSDPYFLRFLTVDESCKLLQNKVFHGDICPQSYSNSTLLNPNIVLLCNRKLICRILKNSHFNLTKWGSQPIYPLDWAAKRLQLLEKFSAPITDKDG</sequence>
<accession>A0AAE1VBZ6</accession>
<dbReference type="GO" id="GO:0043531">
    <property type="term" value="F:ADP binding"/>
    <property type="evidence" value="ECO:0007669"/>
    <property type="project" value="InterPro"/>
</dbReference>
<gene>
    <name evidence="2" type="ORF">RND71_018308</name>
</gene>
<dbReference type="Pfam" id="PF00931">
    <property type="entry name" value="NB-ARC"/>
    <property type="match status" value="1"/>
</dbReference>